<evidence type="ECO:0000256" key="1">
    <source>
        <dbReference type="ARBA" id="ARBA00001933"/>
    </source>
</evidence>
<dbReference type="PANTHER" id="PTHR48097">
    <property type="entry name" value="L-THREONINE ALDOLASE-RELATED"/>
    <property type="match status" value="1"/>
</dbReference>
<dbReference type="NCBIfam" id="NF041359">
    <property type="entry name" value="GntG_guanitoxin"/>
    <property type="match status" value="1"/>
</dbReference>
<evidence type="ECO:0000313" key="7">
    <source>
        <dbReference type="EMBL" id="TQL60542.1"/>
    </source>
</evidence>
<evidence type="ECO:0000259" key="6">
    <source>
        <dbReference type="Pfam" id="PF01212"/>
    </source>
</evidence>
<evidence type="ECO:0000256" key="5">
    <source>
        <dbReference type="PIRSR" id="PIRSR017617-1"/>
    </source>
</evidence>
<dbReference type="EMBL" id="VFOQ01000001">
    <property type="protein sequence ID" value="TQL60542.1"/>
    <property type="molecule type" value="Genomic_DNA"/>
</dbReference>
<evidence type="ECO:0000313" key="8">
    <source>
        <dbReference type="Proteomes" id="UP000319514"/>
    </source>
</evidence>
<proteinExistence type="inferred from homology"/>
<dbReference type="GO" id="GO:0008732">
    <property type="term" value="F:L-allo-threonine aldolase activity"/>
    <property type="evidence" value="ECO:0007669"/>
    <property type="project" value="TreeGrafter"/>
</dbReference>
<protein>
    <submittedName>
        <fullName evidence="7">L-threonine aldolase</fullName>
    </submittedName>
</protein>
<dbReference type="FunFam" id="3.40.640.10:FF:000030">
    <property type="entry name" value="Low-specificity L-threonine aldolase"/>
    <property type="match status" value="1"/>
</dbReference>
<evidence type="ECO:0000256" key="3">
    <source>
        <dbReference type="ARBA" id="ARBA00022898"/>
    </source>
</evidence>
<dbReference type="Proteomes" id="UP000319514">
    <property type="component" value="Unassembled WGS sequence"/>
</dbReference>
<comment type="similarity">
    <text evidence="2">Belongs to the threonine aldolase family.</text>
</comment>
<feature type="modified residue" description="N6-(pyridoxal phosphate)lysine" evidence="5">
    <location>
        <position position="206"/>
    </location>
</feature>
<dbReference type="Pfam" id="PF01212">
    <property type="entry name" value="Beta_elim_lyase"/>
    <property type="match status" value="1"/>
</dbReference>
<keyword evidence="3" id="KW-0663">Pyridoxal phosphate</keyword>
<dbReference type="PANTHER" id="PTHR48097:SF9">
    <property type="entry name" value="L-THREONINE ALDOLASE"/>
    <property type="match status" value="1"/>
</dbReference>
<dbReference type="InterPro" id="IPR015422">
    <property type="entry name" value="PyrdxlP-dep_Trfase_small"/>
</dbReference>
<dbReference type="SUPFAM" id="SSF53383">
    <property type="entry name" value="PLP-dependent transferases"/>
    <property type="match status" value="1"/>
</dbReference>
<dbReference type="GO" id="GO:0006567">
    <property type="term" value="P:L-threonine catabolic process"/>
    <property type="evidence" value="ECO:0007669"/>
    <property type="project" value="TreeGrafter"/>
</dbReference>
<dbReference type="InterPro" id="IPR015421">
    <property type="entry name" value="PyrdxlP-dep_Trfase_major"/>
</dbReference>
<organism evidence="7 8">
    <name type="scientific">Oryzihumus leptocrescens</name>
    <dbReference type="NCBI Taxonomy" id="297536"/>
    <lineage>
        <taxon>Bacteria</taxon>
        <taxon>Bacillati</taxon>
        <taxon>Actinomycetota</taxon>
        <taxon>Actinomycetes</taxon>
        <taxon>Micrococcales</taxon>
        <taxon>Intrasporangiaceae</taxon>
        <taxon>Oryzihumus</taxon>
    </lineage>
</organism>
<sequence>MSGATRLVDLRSDTLTRPTAAMRQAMAGAEVGDDVYGEDPTVASLEERVAGMLGHEAGLFTPSGSLANQLGLRLHVKAGEEVIADSLAHVLRAEMGAAAVFSGISSRSWVAERGLLDPAQPLAMMQPAAGAYQVSTRLVVVENTHNFGGGTVQPLERIAALREATRSQGVALHIDGARLWNAHVATGTGLAAYGQLADTVSVCLSKGLGAPVGSVLVGSQAHMDEARVWRKRFGGGMRQAGILAAAGHWALDHHVERLAQDHARAQQVAKAVADVAPGVVDPATVETNILILDVGAVGWSAAGFVTAAADRGLRIYATNAHAVRLVWHLDVDEADTAYAADVVTDLLAEAAHRS</sequence>
<dbReference type="GO" id="GO:0005829">
    <property type="term" value="C:cytosol"/>
    <property type="evidence" value="ECO:0007669"/>
    <property type="project" value="TreeGrafter"/>
</dbReference>
<dbReference type="Gene3D" id="3.40.640.10">
    <property type="entry name" value="Type I PLP-dependent aspartate aminotransferase-like (Major domain)"/>
    <property type="match status" value="1"/>
</dbReference>
<dbReference type="GO" id="GO:0006545">
    <property type="term" value="P:glycine biosynthetic process"/>
    <property type="evidence" value="ECO:0007669"/>
    <property type="project" value="TreeGrafter"/>
</dbReference>
<dbReference type="InterPro" id="IPR001597">
    <property type="entry name" value="ArAA_b-elim_lyase/Thr_aldolase"/>
</dbReference>
<evidence type="ECO:0000256" key="2">
    <source>
        <dbReference type="ARBA" id="ARBA00006966"/>
    </source>
</evidence>
<evidence type="ECO:0000256" key="4">
    <source>
        <dbReference type="ARBA" id="ARBA00023239"/>
    </source>
</evidence>
<reference evidence="7 8" key="1">
    <citation type="submission" date="2019-06" db="EMBL/GenBank/DDBJ databases">
        <title>Sequencing the genomes of 1000 actinobacteria strains.</title>
        <authorList>
            <person name="Klenk H.-P."/>
        </authorList>
    </citation>
    <scope>NUCLEOTIDE SEQUENCE [LARGE SCALE GENOMIC DNA]</scope>
    <source>
        <strain evidence="7 8">DSM 18082</strain>
    </source>
</reference>
<comment type="caution">
    <text evidence="7">The sequence shown here is derived from an EMBL/GenBank/DDBJ whole genome shotgun (WGS) entry which is preliminary data.</text>
</comment>
<dbReference type="InterPro" id="IPR015424">
    <property type="entry name" value="PyrdxlP-dep_Trfase"/>
</dbReference>
<name>A0A542ZJK9_9MICO</name>
<dbReference type="PIRSF" id="PIRSF017617">
    <property type="entry name" value="Thr_aldolase"/>
    <property type="match status" value="1"/>
</dbReference>
<accession>A0A542ZJK9</accession>
<feature type="domain" description="Aromatic amino acid beta-eliminating lyase/threonine aldolase" evidence="6">
    <location>
        <begin position="9"/>
        <end position="292"/>
    </location>
</feature>
<keyword evidence="8" id="KW-1185">Reference proteome</keyword>
<keyword evidence="4" id="KW-0456">Lyase</keyword>
<comment type="cofactor">
    <cofactor evidence="1">
        <name>pyridoxal 5'-phosphate</name>
        <dbReference type="ChEBI" id="CHEBI:597326"/>
    </cofactor>
</comment>
<dbReference type="RefSeq" id="WP_281286308.1">
    <property type="nucleotide sequence ID" value="NZ_BAAAKX010000002.1"/>
</dbReference>
<dbReference type="InterPro" id="IPR023603">
    <property type="entry name" value="Low_specificity_L-TA-like"/>
</dbReference>
<gene>
    <name evidence="7" type="ORF">FB474_1937</name>
</gene>
<dbReference type="Gene3D" id="3.90.1150.10">
    <property type="entry name" value="Aspartate Aminotransferase, domain 1"/>
    <property type="match status" value="1"/>
</dbReference>
<dbReference type="AlphaFoldDB" id="A0A542ZJK9"/>